<dbReference type="HOGENOM" id="CLU_295260_0_0_1"/>
<keyword evidence="1" id="KW-0175">Coiled coil</keyword>
<feature type="compositionally biased region" description="Low complexity" evidence="2">
    <location>
        <begin position="832"/>
        <end position="855"/>
    </location>
</feature>
<dbReference type="GO" id="GO:0007076">
    <property type="term" value="P:mitotic chromosome condensation"/>
    <property type="evidence" value="ECO:0007669"/>
    <property type="project" value="TreeGrafter"/>
</dbReference>
<dbReference type="STRING" id="91928.A0A0D2BF49"/>
<evidence type="ECO:0000256" key="2">
    <source>
        <dbReference type="SAM" id="MobiDB-lite"/>
    </source>
</evidence>
<feature type="region of interest" description="Disordered" evidence="2">
    <location>
        <begin position="805"/>
        <end position="858"/>
    </location>
</feature>
<dbReference type="Proteomes" id="UP000053328">
    <property type="component" value="Unassembled WGS sequence"/>
</dbReference>
<dbReference type="EMBL" id="KN847501">
    <property type="protein sequence ID" value="KIW09964.1"/>
    <property type="molecule type" value="Genomic_DNA"/>
</dbReference>
<feature type="coiled-coil region" evidence="1">
    <location>
        <begin position="298"/>
        <end position="468"/>
    </location>
</feature>
<dbReference type="AlphaFoldDB" id="A0A0D2BF49"/>
<feature type="region of interest" description="Disordered" evidence="2">
    <location>
        <begin position="638"/>
        <end position="682"/>
    </location>
</feature>
<protein>
    <submittedName>
        <fullName evidence="3">Uncharacterized protein</fullName>
    </submittedName>
</protein>
<dbReference type="GeneID" id="27338823"/>
<dbReference type="RefSeq" id="XP_016230180.1">
    <property type="nucleotide sequence ID" value="XM_016386048.1"/>
</dbReference>
<dbReference type="GO" id="GO:0000793">
    <property type="term" value="C:condensed chromosome"/>
    <property type="evidence" value="ECO:0007669"/>
    <property type="project" value="TreeGrafter"/>
</dbReference>
<dbReference type="GO" id="GO:0000785">
    <property type="term" value="C:chromatin"/>
    <property type="evidence" value="ECO:0007669"/>
    <property type="project" value="TreeGrafter"/>
</dbReference>
<feature type="compositionally biased region" description="Basic and acidic residues" evidence="2">
    <location>
        <begin position="599"/>
        <end position="609"/>
    </location>
</feature>
<organism evidence="3 4">
    <name type="scientific">Exophiala spinifera</name>
    <dbReference type="NCBI Taxonomy" id="91928"/>
    <lineage>
        <taxon>Eukaryota</taxon>
        <taxon>Fungi</taxon>
        <taxon>Dikarya</taxon>
        <taxon>Ascomycota</taxon>
        <taxon>Pezizomycotina</taxon>
        <taxon>Eurotiomycetes</taxon>
        <taxon>Chaetothyriomycetidae</taxon>
        <taxon>Chaetothyriales</taxon>
        <taxon>Herpotrichiellaceae</taxon>
        <taxon>Exophiala</taxon>
    </lineage>
</organism>
<feature type="compositionally biased region" description="Polar residues" evidence="2">
    <location>
        <begin position="646"/>
        <end position="672"/>
    </location>
</feature>
<dbReference type="PANTHER" id="PTHR43941">
    <property type="entry name" value="STRUCTURAL MAINTENANCE OF CHROMOSOMES PROTEIN 2"/>
    <property type="match status" value="1"/>
</dbReference>
<dbReference type="PANTHER" id="PTHR43941:SF1">
    <property type="entry name" value="STRUCTURAL MAINTENANCE OF CHROMOSOMES PROTEIN 2"/>
    <property type="match status" value="1"/>
</dbReference>
<evidence type="ECO:0000313" key="3">
    <source>
        <dbReference type="EMBL" id="KIW09964.1"/>
    </source>
</evidence>
<gene>
    <name evidence="3" type="ORF">PV08_11740</name>
</gene>
<dbReference type="GO" id="GO:0003682">
    <property type="term" value="F:chromatin binding"/>
    <property type="evidence" value="ECO:0007669"/>
    <property type="project" value="TreeGrafter"/>
</dbReference>
<dbReference type="OrthoDB" id="4161812at2759"/>
<feature type="region of interest" description="Disordered" evidence="2">
    <location>
        <begin position="696"/>
        <end position="774"/>
    </location>
</feature>
<sequence length="1025" mass="115892">MAEDVSNALQAFPTALETMSQSIDRIMQVAGAPGASQILLHTVRQANEHLQGMRLSLEKYKDLTAQLEVSENARDGEMNRCRELTEELEKKNQDLANLEVELARTQENNKNLTREIDLERQQLSGKESELAGIKQSHEDLTKDLEVARQDLTSRTTDLADIQARNTVMARDLEQMKQDLSVKEKKISQAESKMAGMIEAHKQTREDLSAKEGRLRQEEAKSMNITKELERTKADLSTRTTDLTHSQAKIAQLTKDSDRIKEELSTTSVKLEQAQAASRKTAEELEKSKTSLLCKSKELDSSREQLAEATRSRDRAAVELAEEKQKAGETAIELRGIKQQLADTQSGLGNVQNNLDSTRNELENTQRRASVLQESVTDLEQKYADVTISMKEQMSTSNKLREELDKSREDLVSKQTALDQASAELNGMETRVSELRAELDSKVGLAKDLEAVRKQLREANMELANAQDAYTVNSVASRRRFESEIQAHRERFESEIQAQRELQGRQSRTLEEERDRAQDALAKSRESLRLQQANSEGLARRIAILEEKATRQEKRMVELRREVSVEVSYKEDMEERLLEQHRTHQEEISQQAGNALQEYEKLRSDKEAERRKLKKKAKTRQREQDLLIAQLRQEKLDLESRLKSAQESRSPTASNTRHPLRTPNENTSQRSSQPPVPIHGLEGSTLVPLRSQGSQIVPVPVSGMVPESDEDPGMSTRPNRSRWFGADSSSQSREFSSFAPPTSSNRDVPESIRTAQKRREPSTELGDGGPMPSYKRLQHTHAEGQYVPESPAEASRRLGNMSQLSSYYEEGREETEAEQSRQQQPPSIEHQAPSTEEQQPPSTEQQQAPSIEQQSQTPEEKAESLLNMFFLAWEYTEKERSDILSYFSSLFRRGASLESKVKVVDRYCNGTIDHAAPRPNYCLMSKLLGRGVHGQPSAMTQNSCSYCKEHRRICLWAYFAPGVGTGFGQRVFGSLPFGNGGREYDPNAQPREVALGNHSARWVLKKRRLGLNEPQEVPFEVAGVSL</sequence>
<feature type="coiled-coil region" evidence="1">
    <location>
        <begin position="67"/>
        <end position="262"/>
    </location>
</feature>
<dbReference type="VEuPathDB" id="FungiDB:PV08_11740"/>
<feature type="compositionally biased region" description="Low complexity" evidence="2">
    <location>
        <begin position="727"/>
        <end position="736"/>
    </location>
</feature>
<reference evidence="3 4" key="1">
    <citation type="submission" date="2015-01" db="EMBL/GenBank/DDBJ databases">
        <title>The Genome Sequence of Exophiala spinifera CBS89968.</title>
        <authorList>
            <consortium name="The Broad Institute Genomics Platform"/>
            <person name="Cuomo C."/>
            <person name="de Hoog S."/>
            <person name="Gorbushina A."/>
            <person name="Stielow B."/>
            <person name="Teixiera M."/>
            <person name="Abouelleil A."/>
            <person name="Chapman S.B."/>
            <person name="Priest M."/>
            <person name="Young S.K."/>
            <person name="Wortman J."/>
            <person name="Nusbaum C."/>
            <person name="Birren B."/>
        </authorList>
    </citation>
    <scope>NUCLEOTIDE SEQUENCE [LARGE SCALE GENOMIC DNA]</scope>
    <source>
        <strain evidence="3 4">CBS 89968</strain>
    </source>
</reference>
<accession>A0A0D2BF49</accession>
<dbReference type="GO" id="GO:0000796">
    <property type="term" value="C:condensin complex"/>
    <property type="evidence" value="ECO:0007669"/>
    <property type="project" value="TreeGrafter"/>
</dbReference>
<dbReference type="SUPFAM" id="SSF57997">
    <property type="entry name" value="Tropomyosin"/>
    <property type="match status" value="1"/>
</dbReference>
<evidence type="ECO:0000313" key="4">
    <source>
        <dbReference type="Proteomes" id="UP000053328"/>
    </source>
</evidence>
<feature type="region of interest" description="Disordered" evidence="2">
    <location>
        <begin position="599"/>
        <end position="621"/>
    </location>
</feature>
<evidence type="ECO:0000256" key="1">
    <source>
        <dbReference type="SAM" id="Coils"/>
    </source>
</evidence>
<proteinExistence type="predicted"/>
<name>A0A0D2BF49_9EURO</name>
<keyword evidence="4" id="KW-1185">Reference proteome</keyword>